<dbReference type="GO" id="GO:0015074">
    <property type="term" value="P:DNA integration"/>
    <property type="evidence" value="ECO:0007669"/>
    <property type="project" value="InterPro"/>
</dbReference>
<evidence type="ECO:0000256" key="9">
    <source>
        <dbReference type="ARBA" id="ARBA00023268"/>
    </source>
</evidence>
<dbReference type="InterPro" id="IPR043502">
    <property type="entry name" value="DNA/RNA_pol_sf"/>
</dbReference>
<dbReference type="InterPro" id="IPR012337">
    <property type="entry name" value="RNaseH-like_sf"/>
</dbReference>
<dbReference type="Gene3D" id="1.10.340.70">
    <property type="match status" value="1"/>
</dbReference>
<dbReference type="InterPro" id="IPR036875">
    <property type="entry name" value="Znf_CCHC_sf"/>
</dbReference>
<dbReference type="WBParaSite" id="SPAL_0000209700.1">
    <property type="protein sequence ID" value="SPAL_0000209700.1"/>
    <property type="gene ID" value="SPAL_0000209700"/>
</dbReference>
<feature type="compositionally biased region" description="Basic and acidic residues" evidence="11">
    <location>
        <begin position="1405"/>
        <end position="1434"/>
    </location>
</feature>
<keyword evidence="8" id="KW-0238">DNA-binding</keyword>
<organism evidence="15 16">
    <name type="scientific">Strongyloides papillosus</name>
    <name type="common">Intestinal threadworm</name>
    <dbReference type="NCBI Taxonomy" id="174720"/>
    <lineage>
        <taxon>Eukaryota</taxon>
        <taxon>Metazoa</taxon>
        <taxon>Ecdysozoa</taxon>
        <taxon>Nematoda</taxon>
        <taxon>Chromadorea</taxon>
        <taxon>Rhabditida</taxon>
        <taxon>Tylenchina</taxon>
        <taxon>Panagrolaimomorpha</taxon>
        <taxon>Strongyloidoidea</taxon>
        <taxon>Strongyloididae</taxon>
        <taxon>Strongyloides</taxon>
    </lineage>
</organism>
<keyword evidence="15" id="KW-1185">Reference proteome</keyword>
<dbReference type="Pfam" id="PF17919">
    <property type="entry name" value="RT_RNaseH_2"/>
    <property type="match status" value="1"/>
</dbReference>
<dbReference type="GO" id="GO:0019899">
    <property type="term" value="F:enzyme binding"/>
    <property type="evidence" value="ECO:0007669"/>
    <property type="project" value="UniProtKB-ARBA"/>
</dbReference>
<keyword evidence="6" id="KW-0064">Aspartyl protease</keyword>
<dbReference type="Proteomes" id="UP000046392">
    <property type="component" value="Unplaced"/>
</dbReference>
<keyword evidence="9" id="KW-0511">Multifunctional enzyme</keyword>
<proteinExistence type="predicted"/>
<feature type="region of interest" description="Disordered" evidence="11">
    <location>
        <begin position="998"/>
        <end position="1028"/>
    </location>
</feature>
<evidence type="ECO:0000259" key="12">
    <source>
        <dbReference type="PROSITE" id="PS50158"/>
    </source>
</evidence>
<dbReference type="Pfam" id="PF00098">
    <property type="entry name" value="zf-CCHC"/>
    <property type="match status" value="1"/>
</dbReference>
<dbReference type="Gene3D" id="3.10.10.10">
    <property type="entry name" value="HIV Type 1 Reverse Transcriptase, subunit A, domain 1"/>
    <property type="match status" value="1"/>
</dbReference>
<evidence type="ECO:0000259" key="13">
    <source>
        <dbReference type="PROSITE" id="PS50878"/>
    </source>
</evidence>
<evidence type="ECO:0000256" key="10">
    <source>
        <dbReference type="PROSITE-ProRule" id="PRU00047"/>
    </source>
</evidence>
<dbReference type="GO" id="GO:0003964">
    <property type="term" value="F:RNA-directed DNA polymerase activity"/>
    <property type="evidence" value="ECO:0007669"/>
    <property type="project" value="UniProtKB-EC"/>
</dbReference>
<evidence type="ECO:0000256" key="3">
    <source>
        <dbReference type="ARBA" id="ARBA00022679"/>
    </source>
</evidence>
<dbReference type="InterPro" id="IPR000477">
    <property type="entry name" value="RT_dom"/>
</dbReference>
<evidence type="ECO:0000256" key="8">
    <source>
        <dbReference type="ARBA" id="ARBA00023125"/>
    </source>
</evidence>
<dbReference type="GO" id="GO:0006508">
    <property type="term" value="P:proteolysis"/>
    <property type="evidence" value="ECO:0007669"/>
    <property type="project" value="UniProtKB-KW"/>
</dbReference>
<evidence type="ECO:0000256" key="11">
    <source>
        <dbReference type="SAM" id="MobiDB-lite"/>
    </source>
</evidence>
<dbReference type="Pfam" id="PF00078">
    <property type="entry name" value="RVT_1"/>
    <property type="match status" value="1"/>
</dbReference>
<dbReference type="STRING" id="174720.A0A0N5B7S2"/>
<name>A0A0N5B7S2_STREA</name>
<dbReference type="SUPFAM" id="SSF50630">
    <property type="entry name" value="Acid proteases"/>
    <property type="match status" value="1"/>
</dbReference>
<dbReference type="GO" id="GO:0004519">
    <property type="term" value="F:endonuclease activity"/>
    <property type="evidence" value="ECO:0007669"/>
    <property type="project" value="UniProtKB-KW"/>
</dbReference>
<feature type="compositionally biased region" description="Basic and acidic residues" evidence="11">
    <location>
        <begin position="1018"/>
        <end position="1028"/>
    </location>
</feature>
<dbReference type="InterPro" id="IPR001878">
    <property type="entry name" value="Znf_CCHC"/>
</dbReference>
<keyword evidence="2" id="KW-0645">Protease</keyword>
<accession>A0A0N5B7S2</accession>
<evidence type="ECO:0000313" key="15">
    <source>
        <dbReference type="Proteomes" id="UP000046392"/>
    </source>
</evidence>
<dbReference type="CDD" id="cd00303">
    <property type="entry name" value="retropepsin_like"/>
    <property type="match status" value="1"/>
</dbReference>
<dbReference type="Pfam" id="PF17921">
    <property type="entry name" value="Integrase_H2C2"/>
    <property type="match status" value="1"/>
</dbReference>
<dbReference type="Gene3D" id="2.40.70.10">
    <property type="entry name" value="Acid Proteases"/>
    <property type="match status" value="1"/>
</dbReference>
<dbReference type="SUPFAM" id="SSF53098">
    <property type="entry name" value="Ribonuclease H-like"/>
    <property type="match status" value="1"/>
</dbReference>
<evidence type="ECO:0000256" key="5">
    <source>
        <dbReference type="ARBA" id="ARBA00022722"/>
    </source>
</evidence>
<feature type="domain" description="Integrase catalytic" evidence="14">
    <location>
        <begin position="1100"/>
        <end position="1260"/>
    </location>
</feature>
<dbReference type="PROSITE" id="PS50878">
    <property type="entry name" value="RT_POL"/>
    <property type="match status" value="1"/>
</dbReference>
<evidence type="ECO:0000313" key="16">
    <source>
        <dbReference type="WBParaSite" id="SPAL_0000209700.1"/>
    </source>
</evidence>
<keyword evidence="10" id="KW-0863">Zinc-finger</keyword>
<evidence type="ECO:0000256" key="2">
    <source>
        <dbReference type="ARBA" id="ARBA00022670"/>
    </source>
</evidence>
<keyword evidence="5" id="KW-0540">Nuclease</keyword>
<dbReference type="GO" id="GO:0042575">
    <property type="term" value="C:DNA polymerase complex"/>
    <property type="evidence" value="ECO:0007669"/>
    <property type="project" value="UniProtKB-ARBA"/>
</dbReference>
<dbReference type="SUPFAM" id="SSF57756">
    <property type="entry name" value="Retrovirus zinc finger-like domains"/>
    <property type="match status" value="1"/>
</dbReference>
<dbReference type="PROSITE" id="PS50994">
    <property type="entry name" value="INTEGRASE"/>
    <property type="match status" value="1"/>
</dbReference>
<dbReference type="Pfam" id="PF00665">
    <property type="entry name" value="rve"/>
    <property type="match status" value="1"/>
</dbReference>
<dbReference type="CDD" id="cd01647">
    <property type="entry name" value="RT_LTR"/>
    <property type="match status" value="1"/>
</dbReference>
<dbReference type="GO" id="GO:0003677">
    <property type="term" value="F:DNA binding"/>
    <property type="evidence" value="ECO:0007669"/>
    <property type="project" value="UniProtKB-KW"/>
</dbReference>
<dbReference type="GO" id="GO:0004190">
    <property type="term" value="F:aspartic-type endopeptidase activity"/>
    <property type="evidence" value="ECO:0007669"/>
    <property type="project" value="UniProtKB-KW"/>
</dbReference>
<reference evidence="16" key="1">
    <citation type="submission" date="2017-02" db="UniProtKB">
        <authorList>
            <consortium name="WormBaseParasite"/>
        </authorList>
    </citation>
    <scope>IDENTIFICATION</scope>
</reference>
<keyword evidence="10" id="KW-0862">Zinc</keyword>
<dbReference type="EC" id="2.7.7.49" evidence="1"/>
<evidence type="ECO:0000256" key="4">
    <source>
        <dbReference type="ARBA" id="ARBA00022695"/>
    </source>
</evidence>
<evidence type="ECO:0000256" key="6">
    <source>
        <dbReference type="ARBA" id="ARBA00022750"/>
    </source>
</evidence>
<dbReference type="Gene3D" id="3.30.420.10">
    <property type="entry name" value="Ribonuclease H-like superfamily/Ribonuclease H"/>
    <property type="match status" value="1"/>
</dbReference>
<feature type="region of interest" description="Disordered" evidence="11">
    <location>
        <begin position="1392"/>
        <end position="1434"/>
    </location>
</feature>
<dbReference type="InterPro" id="IPR021109">
    <property type="entry name" value="Peptidase_aspartic_dom_sf"/>
</dbReference>
<dbReference type="Gene3D" id="4.10.60.10">
    <property type="entry name" value="Zinc finger, CCHC-type"/>
    <property type="match status" value="1"/>
</dbReference>
<feature type="compositionally biased region" description="Basic and acidic residues" evidence="11">
    <location>
        <begin position="998"/>
        <end position="1008"/>
    </location>
</feature>
<dbReference type="SUPFAM" id="SSF56672">
    <property type="entry name" value="DNA/RNA polymerases"/>
    <property type="match status" value="1"/>
</dbReference>
<keyword evidence="4" id="KW-0548">Nucleotidyltransferase</keyword>
<evidence type="ECO:0000256" key="1">
    <source>
        <dbReference type="ARBA" id="ARBA00012493"/>
    </source>
</evidence>
<dbReference type="GO" id="GO:0008270">
    <property type="term" value="F:zinc ion binding"/>
    <property type="evidence" value="ECO:0007669"/>
    <property type="project" value="UniProtKB-KW"/>
</dbReference>
<evidence type="ECO:0000259" key="14">
    <source>
        <dbReference type="PROSITE" id="PS50994"/>
    </source>
</evidence>
<dbReference type="InterPro" id="IPR043128">
    <property type="entry name" value="Rev_trsase/Diguanyl_cyclase"/>
</dbReference>
<dbReference type="InterPro" id="IPR036397">
    <property type="entry name" value="RNaseH_sf"/>
</dbReference>
<keyword evidence="7" id="KW-0255">Endonuclease</keyword>
<dbReference type="InterPro" id="IPR041577">
    <property type="entry name" value="RT_RNaseH_2"/>
</dbReference>
<keyword evidence="7" id="KW-0378">Hydrolase</keyword>
<feature type="domain" description="CCHC-type" evidence="12">
    <location>
        <begin position="299"/>
        <end position="313"/>
    </location>
</feature>
<dbReference type="Pfam" id="PF13650">
    <property type="entry name" value="Asp_protease_2"/>
    <property type="match status" value="1"/>
</dbReference>
<dbReference type="SMART" id="SM00343">
    <property type="entry name" value="ZnF_C2HC"/>
    <property type="match status" value="1"/>
</dbReference>
<keyword evidence="3" id="KW-0808">Transferase</keyword>
<evidence type="ECO:0000256" key="7">
    <source>
        <dbReference type="ARBA" id="ARBA00022759"/>
    </source>
</evidence>
<dbReference type="PANTHER" id="PTHR37984">
    <property type="entry name" value="PROTEIN CBG26694"/>
    <property type="match status" value="1"/>
</dbReference>
<dbReference type="InterPro" id="IPR001584">
    <property type="entry name" value="Integrase_cat-core"/>
</dbReference>
<feature type="domain" description="Reverse transcriptase" evidence="13">
    <location>
        <begin position="548"/>
        <end position="745"/>
    </location>
</feature>
<dbReference type="InterPro" id="IPR041588">
    <property type="entry name" value="Integrase_H2C2"/>
</dbReference>
<dbReference type="PANTHER" id="PTHR37984:SF5">
    <property type="entry name" value="PROTEIN NYNRIN-LIKE"/>
    <property type="match status" value="1"/>
</dbReference>
<dbReference type="InterPro" id="IPR050951">
    <property type="entry name" value="Retrovirus_Pol_polyprotein"/>
</dbReference>
<protein>
    <recommendedName>
        <fullName evidence="1">RNA-directed DNA polymerase</fullName>
        <ecNumber evidence="1">2.7.7.49</ecNumber>
    </recommendedName>
</protein>
<dbReference type="Gene3D" id="3.30.70.270">
    <property type="match status" value="2"/>
</dbReference>
<keyword evidence="10" id="KW-0479">Metal-binding</keyword>
<sequence length="1571" mass="182128">MSGSESQRTIEENLDLNVSIAAFRTLNRKRKSPLPEDKINQLAEIHCHCARVPDNKRTKLIESILEEESLLYSNELESTDLYLQASESTTIMNNMSAAPPVVTDYLKSIERFTDVRADMARWLRKFNDAITLQKIPNNDKTRVLALYVCEEISDFIYEKIDEDENITYDEICRQLKKRYNGELGQYALENKMRLFKLNPFEDNFAEKIYQYVDLVKKANRDITDEKKMLREIQRRMGDILKNYQDLWEVTIDAKNTTVTEMIEQIVIKAEMHQFRMQQRRRRTMSDPQARDRQEFKKTCYRCGKPGHLQRDCRADNPVQKKKVDEPLKQANYQNLDCAETRNLEINEDNYFVDNSYNMRSLNQNKNFKLYKGPFIIIPVTIVSKEKEKDSRGFIDTGANVSMINRRAAKELDIDIQDNERIKVTLATGVEKVMTATAVVKLRFKNGKEIQTKMLVSEEENDGYDVAIGSDILEKTSARICYNQSQKAERKEKSATTEVRKMRSEKIGKCSHKIPKFEYCSNQIPKFSRYEIQRRHHQQAQRIIDKWEEDDIIEECPWPKTLLNIHAVPKSEDKIRIVLDCRPVNTLYKPYQFPLPRTDKLLKSLKGTHFTIIDLESYFLQLEIDPTDRPYLAFKDTRGKVFQFNRIPFGLKNASSIAQTISERIIRGTQTKAYIDDFIIATSGSLQAHIDEIVEFSKKLEDLNLTANSEKCKFACTTITALGHIISDKGVVPELHLLDSWINYPIFQSYKSIRRFVGAVSWFRSSIPNLAAAIKPLTKVMNKRGNFQLTEEITKAFQTTKEAIKRTCINYHPDYNLPFILVCDASNGIIASALLQKKSDKYYPIGFFSKSIAERKKFNNIEEVVTNNPMYIPACELELKAVCESLKFFKFIIGQNKVHILTDHKPLISTIKNSSTPLMLRQLSLLQEFNFTIEYLAGVKNQLADAISRATLKKIAVNGIDPTETQKILETTTYIMEEHLPVEEFEDLLQVDVVKSDDDREIHEHDRSVRNSGLQVKKSNKDKNNPALKHDNLTDEMKVEAMKEVHDQLGHQCFEKCISLLKLRYNWRGMSNDLKSHIQKCHICLSKNEPKMIQYQYHHPIATYPMELTNLDACGPFKATERGNKHFLGLVDMLTKFIVIREVKELNSQVVIQFLEEDIICKLGKPTNIRLDNASYLKSNKIQEYLKSQGIKFSYAAPGHHQGNSSIERVFKSLHLIVARMLKEDPQIQWDLILQRAAYYYNIATHSSTQHTPFYLMYGRNPILGENDTVDKERLKNIIDYDYNLVERQINLEHARKIAMEINDDIRKKLNGIVDTKDKHLHIGQRIYIRRPDQKKERKHDSPWINNFVIVGLQDNSIRCRYWDDKNGKLKGKTRIVHLQDVKIDPNGEIMKIPDAETDPLPNDAHSNKENKRSEDNLTVKEHSEIGSEHTTSMDDRGYCNRKVKVIKKGSGQLSRWRMSGSESQRTIEENLDLNVSIAAFRTLNRKRKSPLPEDKINQLAEIHCHCARVPDNKRTKLIESILEEESLLYSNELESTDLYLQASESTTIMNNMSAAPPVVTDYLKSIERFTD</sequence>
<dbReference type="PROSITE" id="PS50158">
    <property type="entry name" value="ZF_CCHC"/>
    <property type="match status" value="1"/>
</dbReference>